<accession>A0A0U1HXI7</accession>
<sequence length="326" mass="36920">MTIIGKDTKTVSRPRKSKAEKIISRLSKFNENSQKSLLGYSVSMNTQSQNWHREAKTTDSEAVMAINNALKYHNISIQAKDQENKKDKDITFYLAKEKGNYRSEIAACGKLKTATKSSYSFDFKATSLPDNLIFFQVRELGGSMKTLGRDRPVFSLHIQQNGELVAVINTVNQHLTPTELDTPVYQRYKIALSNKLELEKYYNITIKIIMHREQPSITISIDNQKVFQWKTSFGALDSKTFYSKLGAYIPQQKNKAGSNDTEVSFDNFKEKHYHYQPQTIIVEDNLLPNAIAAFNTDNSEVNINPLGISSQSMMPKTAAITPSLLL</sequence>
<proteinExistence type="predicted"/>
<reference evidence="1 2" key="1">
    <citation type="submission" date="2015-03" db="EMBL/GenBank/DDBJ databases">
        <authorList>
            <person name="Murphy D."/>
        </authorList>
    </citation>
    <scope>NUCLEOTIDE SEQUENCE [LARGE SCALE GENOMIC DNA]</scope>
    <source>
        <strain evidence="1 2">68/02</strain>
    </source>
</reference>
<evidence type="ECO:0000313" key="1">
    <source>
        <dbReference type="EMBL" id="CQI96873.1"/>
    </source>
</evidence>
<dbReference type="Proteomes" id="UP000042054">
    <property type="component" value="Unassembled WGS sequence"/>
</dbReference>
<name>A0A0U1HXI7_YERRO</name>
<protein>
    <submittedName>
        <fullName evidence="1">Uncharacterized protein</fullName>
    </submittedName>
</protein>
<dbReference type="EMBL" id="CTKE01000026">
    <property type="protein sequence ID" value="CQI96873.1"/>
    <property type="molecule type" value="Genomic_DNA"/>
</dbReference>
<dbReference type="RefSeq" id="WP_050535453.1">
    <property type="nucleotide sequence ID" value="NZ_CTKE01000026.1"/>
</dbReference>
<gene>
    <name evidence="1" type="ORF">ERS008555_03724</name>
</gene>
<dbReference type="AlphaFoldDB" id="A0A0U1HXI7"/>
<evidence type="ECO:0000313" key="2">
    <source>
        <dbReference type="Proteomes" id="UP000042054"/>
    </source>
</evidence>
<dbReference type="OrthoDB" id="6480669at2"/>
<dbReference type="Gene3D" id="2.60.120.200">
    <property type="match status" value="1"/>
</dbReference>
<organism evidence="1 2">
    <name type="scientific">Yersinia rohdei</name>
    <dbReference type="NCBI Taxonomy" id="29485"/>
    <lineage>
        <taxon>Bacteria</taxon>
        <taxon>Pseudomonadati</taxon>
        <taxon>Pseudomonadota</taxon>
        <taxon>Gammaproteobacteria</taxon>
        <taxon>Enterobacterales</taxon>
        <taxon>Yersiniaceae</taxon>
        <taxon>Yersinia</taxon>
    </lineage>
</organism>